<evidence type="ECO:0000313" key="2">
    <source>
        <dbReference type="Proteomes" id="UP000192900"/>
    </source>
</evidence>
<gene>
    <name evidence="1" type="ORF">B1H58_15465</name>
</gene>
<proteinExistence type="predicted"/>
<dbReference type="OrthoDB" id="6636710at2"/>
<accession>A0A1W6BB22</accession>
<dbReference type="Proteomes" id="UP000192900">
    <property type="component" value="Chromosome"/>
</dbReference>
<dbReference type="EMBL" id="CP019706">
    <property type="protein sequence ID" value="ARJ44315.1"/>
    <property type="molecule type" value="Genomic_DNA"/>
</dbReference>
<keyword evidence="2" id="KW-1185">Reference proteome</keyword>
<dbReference type="AlphaFoldDB" id="A0A1W6BB22"/>
<name>A0A1W6BB22_9GAMM</name>
<protein>
    <recommendedName>
        <fullName evidence="3">Lipoprotein</fullName>
    </recommendedName>
</protein>
<evidence type="ECO:0000313" key="1">
    <source>
        <dbReference type="EMBL" id="ARJ44315.1"/>
    </source>
</evidence>
<organism evidence="1 2">
    <name type="scientific">Pantoea alhagi</name>
    <dbReference type="NCBI Taxonomy" id="1891675"/>
    <lineage>
        <taxon>Bacteria</taxon>
        <taxon>Pseudomonadati</taxon>
        <taxon>Pseudomonadota</taxon>
        <taxon>Gammaproteobacteria</taxon>
        <taxon>Enterobacterales</taxon>
        <taxon>Erwiniaceae</taxon>
        <taxon>Pantoea</taxon>
    </lineage>
</organism>
<sequence length="65" mass="7018">MLAGCATAQKINRPDGSTEYLVQCGAGTGWDICYSKANELCPSGYADLSKDGGFNRKELRILCKK</sequence>
<dbReference type="KEGG" id="palh:B1H58_15465"/>
<evidence type="ECO:0008006" key="3">
    <source>
        <dbReference type="Google" id="ProtNLM"/>
    </source>
</evidence>
<reference evidence="1 2" key="1">
    <citation type="submission" date="2017-02" db="EMBL/GenBank/DDBJ databases">
        <title>Complete genome sequence of the drought resistance-promoting endophyte Pantoea alhagi LTYR-11Z.</title>
        <authorList>
            <person name="Zhang L."/>
        </authorList>
    </citation>
    <scope>NUCLEOTIDE SEQUENCE [LARGE SCALE GENOMIC DNA]</scope>
    <source>
        <strain evidence="1 2">LTYR-11Z</strain>
    </source>
</reference>
<dbReference type="STRING" id="1891675.B1H58_15465"/>